<feature type="transmembrane region" description="Helical" evidence="1">
    <location>
        <begin position="49"/>
        <end position="68"/>
    </location>
</feature>
<gene>
    <name evidence="2" type="ORF">EG240_13935</name>
</gene>
<dbReference type="AlphaFoldDB" id="A0A3P3W655"/>
<feature type="transmembrane region" description="Helical" evidence="1">
    <location>
        <begin position="12"/>
        <end position="29"/>
    </location>
</feature>
<dbReference type="Proteomes" id="UP000275719">
    <property type="component" value="Unassembled WGS sequence"/>
</dbReference>
<keyword evidence="1" id="KW-0812">Transmembrane</keyword>
<feature type="transmembrane region" description="Helical" evidence="1">
    <location>
        <begin position="260"/>
        <end position="281"/>
    </location>
</feature>
<name>A0A3P3W655_9FLAO</name>
<feature type="transmembrane region" description="Helical" evidence="1">
    <location>
        <begin position="125"/>
        <end position="149"/>
    </location>
</feature>
<sequence>MKILNNKAKQFLTLIVKLAIIGLAFYFVKNQLAEKPLNLDILKESLNGKYAYLYIFIILLLTFLNRFIEILKWRNLIQVIEKISVWESTKQVLSAITLGIFTPNGIGEYAGKVLFYKKEEAGKVVLLNMICNGVQVIYAISFGLIGVFYINHLHNFMPDVYFLYLFLILAAAVFIILSVKNIQIKGFSLQSIFKYIGEIPKKIHRKNLILAFFRYFVLMNQYFFLYKLFDVEIPYFVLIGVVSAVYLLASSLPNFQIIDFALKGSVAIFLFGLFGVNEWVIAIVATLIWMLNLVIPISIGSLFVLFYKPNKTIEAK</sequence>
<comment type="caution">
    <text evidence="2">The sequence shown here is derived from an EMBL/GenBank/DDBJ whole genome shotgun (WGS) entry which is preliminary data.</text>
</comment>
<dbReference type="RefSeq" id="WP_125019969.1">
    <property type="nucleotide sequence ID" value="NZ_RQVQ01000042.1"/>
</dbReference>
<keyword evidence="1" id="KW-0472">Membrane</keyword>
<reference evidence="2 3" key="1">
    <citation type="submission" date="2018-11" db="EMBL/GenBank/DDBJ databases">
        <title>Flavobacterium sp. nov., YIM 102701-2 draft genome.</title>
        <authorList>
            <person name="Li G."/>
            <person name="Jiang Y."/>
        </authorList>
    </citation>
    <scope>NUCLEOTIDE SEQUENCE [LARGE SCALE GENOMIC DNA]</scope>
    <source>
        <strain evidence="2 3">YIM 102701-2</strain>
    </source>
</reference>
<accession>A0A3P3W655</accession>
<feature type="transmembrane region" description="Helical" evidence="1">
    <location>
        <begin position="287"/>
        <end position="307"/>
    </location>
</feature>
<evidence type="ECO:0000256" key="1">
    <source>
        <dbReference type="SAM" id="Phobius"/>
    </source>
</evidence>
<protein>
    <recommendedName>
        <fullName evidence="4">Lysylphosphatidylglycerol synthase TM region</fullName>
    </recommendedName>
</protein>
<evidence type="ECO:0000313" key="2">
    <source>
        <dbReference type="EMBL" id="RRJ88163.1"/>
    </source>
</evidence>
<organism evidence="2 3">
    <name type="scientific">Paenimyroides tangerinum</name>
    <dbReference type="NCBI Taxonomy" id="2488728"/>
    <lineage>
        <taxon>Bacteria</taxon>
        <taxon>Pseudomonadati</taxon>
        <taxon>Bacteroidota</taxon>
        <taxon>Flavobacteriia</taxon>
        <taxon>Flavobacteriales</taxon>
        <taxon>Flavobacteriaceae</taxon>
        <taxon>Paenimyroides</taxon>
    </lineage>
</organism>
<keyword evidence="1" id="KW-1133">Transmembrane helix</keyword>
<keyword evidence="3" id="KW-1185">Reference proteome</keyword>
<feature type="transmembrane region" description="Helical" evidence="1">
    <location>
        <begin position="235"/>
        <end position="253"/>
    </location>
</feature>
<dbReference type="OrthoDB" id="1121314at2"/>
<evidence type="ECO:0000313" key="3">
    <source>
        <dbReference type="Proteomes" id="UP000275719"/>
    </source>
</evidence>
<feature type="transmembrane region" description="Helical" evidence="1">
    <location>
        <begin position="161"/>
        <end position="179"/>
    </location>
</feature>
<dbReference type="EMBL" id="RQVQ01000042">
    <property type="protein sequence ID" value="RRJ88163.1"/>
    <property type="molecule type" value="Genomic_DNA"/>
</dbReference>
<proteinExistence type="predicted"/>
<evidence type="ECO:0008006" key="4">
    <source>
        <dbReference type="Google" id="ProtNLM"/>
    </source>
</evidence>
<feature type="transmembrane region" description="Helical" evidence="1">
    <location>
        <begin position="208"/>
        <end position="229"/>
    </location>
</feature>